<dbReference type="RefSeq" id="WP_012856207.1">
    <property type="nucleotide sequence ID" value="NC_013512.1"/>
</dbReference>
<keyword evidence="1" id="KW-0732">Signal</keyword>
<evidence type="ECO:0000256" key="1">
    <source>
        <dbReference type="SAM" id="SignalP"/>
    </source>
</evidence>
<keyword evidence="3" id="KW-1185">Reference proteome</keyword>
<name>D1AZH4_SULD5</name>
<evidence type="ECO:0000313" key="2">
    <source>
        <dbReference type="EMBL" id="ACZ11441.1"/>
    </source>
</evidence>
<dbReference type="HOGENOM" id="CLU_094502_2_0_7"/>
<feature type="chain" id="PRO_5003020618" evidence="1">
    <location>
        <begin position="26"/>
        <end position="209"/>
    </location>
</feature>
<sequence length="209" mass="24626" precursor="true">MNNFLKKVLLVMLFVGGSLSSSLHAIEESKISTFMQTNIDHATTILRDKNLQKEERSKQIFTIFDTIFDYELMAQLSLGSKQWSLLDTAKQSEFTHLFEQKLKHSYMNKLDLYTDEKIVIKNIEKIKNTRIHLTTHLMKNSEVYEIIYKFYKDKKSDWRIYDVDILGVSIIQTYRTQFADILAKSPFENLLAKLQEPEEKEDENVSKKQ</sequence>
<organism evidence="2 3">
    <name type="scientific">Sulfurospirillum deleyianum (strain ATCC 51133 / DSM 6946 / 5175)</name>
    <dbReference type="NCBI Taxonomy" id="525898"/>
    <lineage>
        <taxon>Bacteria</taxon>
        <taxon>Pseudomonadati</taxon>
        <taxon>Campylobacterota</taxon>
        <taxon>Epsilonproteobacteria</taxon>
        <taxon>Campylobacterales</taxon>
        <taxon>Sulfurospirillaceae</taxon>
        <taxon>Sulfurospirillum</taxon>
    </lineage>
</organism>
<dbReference type="KEGG" id="sdl:Sdel_0404"/>
<protein>
    <submittedName>
        <fullName evidence="2">Toluene tolerance family protein</fullName>
    </submittedName>
</protein>
<gene>
    <name evidence="2" type="ordered locus">Sdel_0404</name>
</gene>
<dbReference type="Proteomes" id="UP000002222">
    <property type="component" value="Chromosome"/>
</dbReference>
<accession>D1AZH4</accession>
<dbReference type="STRING" id="525898.Sdel_0404"/>
<dbReference type="Gene3D" id="3.10.450.710">
    <property type="entry name" value="Tgt2/MlaC"/>
    <property type="match status" value="1"/>
</dbReference>
<dbReference type="Pfam" id="PF05494">
    <property type="entry name" value="MlaC"/>
    <property type="match status" value="1"/>
</dbReference>
<evidence type="ECO:0000313" key="3">
    <source>
        <dbReference type="Proteomes" id="UP000002222"/>
    </source>
</evidence>
<dbReference type="PANTHER" id="PTHR36573:SF1">
    <property type="entry name" value="INTERMEMBRANE PHOSPHOLIPID TRANSPORT SYSTEM BINDING PROTEIN MLAC"/>
    <property type="match status" value="1"/>
</dbReference>
<reference evidence="3" key="1">
    <citation type="submission" date="2009-11" db="EMBL/GenBank/DDBJ databases">
        <title>The complete genome of Sulfurospirillum deleyianum DSM 6946.</title>
        <authorList>
            <consortium name="US DOE Joint Genome Institute (JGI-PGF)"/>
            <person name="Lucas S."/>
            <person name="Copeland A."/>
            <person name="Lapidus A."/>
            <person name="Glavina del Rio T."/>
            <person name="Dalin E."/>
            <person name="Tice H."/>
            <person name="Bruce D."/>
            <person name="Goodwin L."/>
            <person name="Pitluck S."/>
            <person name="Kyrpides N."/>
            <person name="Mavromatis K."/>
            <person name="Ivanova N."/>
            <person name="Ovchinnikova G."/>
            <person name="Munk A.C."/>
            <person name="Lu M."/>
            <person name="Brettin T."/>
            <person name="Detter J.C."/>
            <person name="Han C."/>
            <person name="Tapia R."/>
            <person name="Larimer F."/>
            <person name="Land M."/>
            <person name="Hauser L."/>
            <person name="Markowitz V."/>
            <person name="Cheng J.F."/>
            <person name="Hugenholtz P."/>
            <person name="Woyke T."/>
            <person name="Wu D."/>
            <person name="Aumann P."/>
            <person name="Schneider S."/>
            <person name="Lang E."/>
            <person name="Spring S."/>
            <person name="Klenk H.P."/>
            <person name="Eisen J.A."/>
        </authorList>
    </citation>
    <scope>NUCLEOTIDE SEQUENCE [LARGE SCALE GENOMIC DNA]</scope>
    <source>
        <strain evidence="3">ATCC 51133 / DSM 6946 / 5175</strain>
    </source>
</reference>
<proteinExistence type="predicted"/>
<dbReference type="EMBL" id="CP001816">
    <property type="protein sequence ID" value="ACZ11441.1"/>
    <property type="molecule type" value="Genomic_DNA"/>
</dbReference>
<feature type="signal peptide" evidence="1">
    <location>
        <begin position="1"/>
        <end position="25"/>
    </location>
</feature>
<dbReference type="PANTHER" id="PTHR36573">
    <property type="entry name" value="INTERMEMBRANE PHOSPHOLIPID TRANSPORT SYSTEM BINDING PROTEIN MLAC"/>
    <property type="match status" value="1"/>
</dbReference>
<dbReference type="AlphaFoldDB" id="D1AZH4"/>
<dbReference type="InterPro" id="IPR008869">
    <property type="entry name" value="MlaC/ttg2D"/>
</dbReference>
<dbReference type="InterPro" id="IPR042245">
    <property type="entry name" value="Tgt2/MlaC_sf"/>
</dbReference>
<dbReference type="OrthoDB" id="9798905at2"/>
<reference evidence="2 3" key="2">
    <citation type="journal article" date="2010" name="Stand. Genomic Sci.">
        <title>Complete genome sequence of Sulfurospirillum deleyianum type strain (5175).</title>
        <authorList>
            <person name="Sikorski J."/>
            <person name="Lapidus A."/>
            <person name="Copeland A."/>
            <person name="Glavina Del Rio T."/>
            <person name="Nolan M."/>
            <person name="Lucas S."/>
            <person name="Chen F."/>
            <person name="Tice H."/>
            <person name="Cheng J.F."/>
            <person name="Saunders E."/>
            <person name="Bruce D."/>
            <person name="Goodwin L."/>
            <person name="Pitluck S."/>
            <person name="Ovchinnikova G."/>
            <person name="Pati A."/>
            <person name="Ivanova N."/>
            <person name="Mavromatis K."/>
            <person name="Chen A."/>
            <person name="Palaniappan K."/>
            <person name="Chain P."/>
            <person name="Land M."/>
            <person name="Hauser L."/>
            <person name="Chang Y.J."/>
            <person name="Jeffries C.D."/>
            <person name="Brettin T."/>
            <person name="Detter J.C."/>
            <person name="Han C."/>
            <person name="Rohde M."/>
            <person name="Lang E."/>
            <person name="Spring S."/>
            <person name="Goker M."/>
            <person name="Bristow J."/>
            <person name="Eisen J.A."/>
            <person name="Markowitz V."/>
            <person name="Hugenholtz P."/>
            <person name="Kyrpides N.C."/>
            <person name="Klenk H.P."/>
        </authorList>
    </citation>
    <scope>NUCLEOTIDE SEQUENCE [LARGE SCALE GENOMIC DNA]</scope>
    <source>
        <strain evidence="3">ATCC 51133 / DSM 6946 / 5175</strain>
    </source>
</reference>
<dbReference type="eggNOG" id="COG2854">
    <property type="taxonomic scope" value="Bacteria"/>
</dbReference>